<proteinExistence type="predicted"/>
<protein>
    <submittedName>
        <fullName evidence="1">Uncharacterized protein</fullName>
    </submittedName>
</protein>
<evidence type="ECO:0000313" key="1">
    <source>
        <dbReference type="EMBL" id="MED6192167.1"/>
    </source>
</evidence>
<keyword evidence="2" id="KW-1185">Reference proteome</keyword>
<accession>A0ABU6X2J0</accession>
<dbReference type="EMBL" id="JASCZI010211465">
    <property type="protein sequence ID" value="MED6192167.1"/>
    <property type="molecule type" value="Genomic_DNA"/>
</dbReference>
<evidence type="ECO:0000313" key="2">
    <source>
        <dbReference type="Proteomes" id="UP001341840"/>
    </source>
</evidence>
<reference evidence="1 2" key="1">
    <citation type="journal article" date="2023" name="Plants (Basel)">
        <title>Bridging the Gap: Combining Genomics and Transcriptomics Approaches to Understand Stylosanthes scabra, an Orphan Legume from the Brazilian Caatinga.</title>
        <authorList>
            <person name="Ferreira-Neto J.R.C."/>
            <person name="da Silva M.D."/>
            <person name="Binneck E."/>
            <person name="de Melo N.F."/>
            <person name="da Silva R.H."/>
            <person name="de Melo A.L.T.M."/>
            <person name="Pandolfi V."/>
            <person name="Bustamante F.O."/>
            <person name="Brasileiro-Vidal A.C."/>
            <person name="Benko-Iseppon A.M."/>
        </authorList>
    </citation>
    <scope>NUCLEOTIDE SEQUENCE [LARGE SCALE GENOMIC DNA]</scope>
    <source>
        <tissue evidence="1">Leaves</tissue>
    </source>
</reference>
<sequence>MALPEVLMSYFTEVGFEQAVLLTDFHFDLTLLSAFGERVTCSRTRATTWSTLGGYLPWSALIGVQNTLGDRSCVSGLIGHCPVLQRMGQLILEDTSR</sequence>
<gene>
    <name evidence="1" type="ORF">PIB30_007699</name>
</gene>
<comment type="caution">
    <text evidence="1">The sequence shown here is derived from an EMBL/GenBank/DDBJ whole genome shotgun (WGS) entry which is preliminary data.</text>
</comment>
<organism evidence="1 2">
    <name type="scientific">Stylosanthes scabra</name>
    <dbReference type="NCBI Taxonomy" id="79078"/>
    <lineage>
        <taxon>Eukaryota</taxon>
        <taxon>Viridiplantae</taxon>
        <taxon>Streptophyta</taxon>
        <taxon>Embryophyta</taxon>
        <taxon>Tracheophyta</taxon>
        <taxon>Spermatophyta</taxon>
        <taxon>Magnoliopsida</taxon>
        <taxon>eudicotyledons</taxon>
        <taxon>Gunneridae</taxon>
        <taxon>Pentapetalae</taxon>
        <taxon>rosids</taxon>
        <taxon>fabids</taxon>
        <taxon>Fabales</taxon>
        <taxon>Fabaceae</taxon>
        <taxon>Papilionoideae</taxon>
        <taxon>50 kb inversion clade</taxon>
        <taxon>dalbergioids sensu lato</taxon>
        <taxon>Dalbergieae</taxon>
        <taxon>Pterocarpus clade</taxon>
        <taxon>Stylosanthes</taxon>
    </lineage>
</organism>
<dbReference type="Proteomes" id="UP001341840">
    <property type="component" value="Unassembled WGS sequence"/>
</dbReference>
<name>A0ABU6X2J0_9FABA</name>